<evidence type="ECO:0000256" key="8">
    <source>
        <dbReference type="PIRSR" id="PIRSR634016-1"/>
    </source>
</evidence>
<feature type="domain" description="Aminopeptidase N-like N-terminal" evidence="14">
    <location>
        <begin position="5"/>
        <end position="110"/>
    </location>
</feature>
<dbReference type="Gene3D" id="2.60.40.1730">
    <property type="entry name" value="tricorn interacting facor f3 domain"/>
    <property type="match status" value="1"/>
</dbReference>
<dbReference type="SUPFAM" id="SSF55486">
    <property type="entry name" value="Metalloproteases ('zincins'), catalytic domain"/>
    <property type="match status" value="1"/>
</dbReference>
<keyword evidence="5 11" id="KW-0378">Hydrolase</keyword>
<accession>A0A1R0GWG4</accession>
<dbReference type="PANTHER" id="PTHR11533:SF299">
    <property type="entry name" value="AMINOPEPTIDASE"/>
    <property type="match status" value="1"/>
</dbReference>
<dbReference type="GO" id="GO:0008270">
    <property type="term" value="F:zinc ion binding"/>
    <property type="evidence" value="ECO:0007669"/>
    <property type="project" value="UniProtKB-UniRule"/>
</dbReference>
<keyword evidence="4 9" id="KW-0479">Metal-binding</keyword>
<dbReference type="InterPro" id="IPR001930">
    <property type="entry name" value="Peptidase_M1"/>
</dbReference>
<dbReference type="InterPro" id="IPR042097">
    <property type="entry name" value="Aminopeptidase_N-like_N_sf"/>
</dbReference>
<dbReference type="EMBL" id="LSSL01002659">
    <property type="protein sequence ID" value="OLY81222.1"/>
    <property type="molecule type" value="Genomic_DNA"/>
</dbReference>
<dbReference type="Gene3D" id="1.10.390.10">
    <property type="entry name" value="Neutral Protease Domain 2"/>
    <property type="match status" value="1"/>
</dbReference>
<dbReference type="Proteomes" id="UP000187455">
    <property type="component" value="Unassembled WGS sequence"/>
</dbReference>
<evidence type="ECO:0000256" key="1">
    <source>
        <dbReference type="ARBA" id="ARBA00010136"/>
    </source>
</evidence>
<dbReference type="FunFam" id="1.10.390.10:FF:000013">
    <property type="entry name" value="Aminopeptidase N"/>
    <property type="match status" value="1"/>
</dbReference>
<keyword evidence="3 11" id="KW-0645">Protease</keyword>
<dbReference type="GO" id="GO:0043171">
    <property type="term" value="P:peptide catabolic process"/>
    <property type="evidence" value="ECO:0007669"/>
    <property type="project" value="TreeGrafter"/>
</dbReference>
<dbReference type="InterPro" id="IPR024571">
    <property type="entry name" value="ERAP1-like_C_dom"/>
</dbReference>
<evidence type="ECO:0000256" key="11">
    <source>
        <dbReference type="RuleBase" id="RU364040"/>
    </source>
</evidence>
<dbReference type="GO" id="GO:0006508">
    <property type="term" value="P:proteolysis"/>
    <property type="evidence" value="ECO:0007669"/>
    <property type="project" value="UniProtKB-KW"/>
</dbReference>
<evidence type="ECO:0000259" key="14">
    <source>
        <dbReference type="Pfam" id="PF17900"/>
    </source>
</evidence>
<evidence type="ECO:0000256" key="6">
    <source>
        <dbReference type="ARBA" id="ARBA00022833"/>
    </source>
</evidence>
<dbReference type="GO" id="GO:0016020">
    <property type="term" value="C:membrane"/>
    <property type="evidence" value="ECO:0007669"/>
    <property type="project" value="TreeGrafter"/>
</dbReference>
<evidence type="ECO:0000313" key="16">
    <source>
        <dbReference type="Proteomes" id="UP000187455"/>
    </source>
</evidence>
<dbReference type="GO" id="GO:0005615">
    <property type="term" value="C:extracellular space"/>
    <property type="evidence" value="ECO:0007669"/>
    <property type="project" value="TreeGrafter"/>
</dbReference>
<comment type="similarity">
    <text evidence="1 11">Belongs to the peptidase M1 family.</text>
</comment>
<feature type="binding site" evidence="9">
    <location>
        <position position="221"/>
    </location>
    <ligand>
        <name>Zn(2+)</name>
        <dbReference type="ChEBI" id="CHEBI:29105"/>
        <note>catalytic</note>
    </ligand>
</feature>
<dbReference type="InterPro" id="IPR034016">
    <property type="entry name" value="M1_APN-typ"/>
</dbReference>
<dbReference type="Pfam" id="PF01433">
    <property type="entry name" value="Peptidase_M1"/>
    <property type="match status" value="1"/>
</dbReference>
<feature type="binding site" evidence="9">
    <location>
        <position position="225"/>
    </location>
    <ligand>
        <name>Zn(2+)</name>
        <dbReference type="ChEBI" id="CHEBI:29105"/>
        <note>catalytic</note>
    </ligand>
</feature>
<evidence type="ECO:0000256" key="3">
    <source>
        <dbReference type="ARBA" id="ARBA00022670"/>
    </source>
</evidence>
<dbReference type="OrthoDB" id="10031169at2759"/>
<keyword evidence="6 9" id="KW-0862">Zinc</keyword>
<evidence type="ECO:0000313" key="15">
    <source>
        <dbReference type="EMBL" id="OLY81222.1"/>
    </source>
</evidence>
<evidence type="ECO:0000259" key="13">
    <source>
        <dbReference type="Pfam" id="PF11838"/>
    </source>
</evidence>
<dbReference type="PANTHER" id="PTHR11533">
    <property type="entry name" value="PROTEASE M1 ZINC METALLOPROTEASE"/>
    <property type="match status" value="1"/>
</dbReference>
<evidence type="ECO:0000256" key="4">
    <source>
        <dbReference type="ARBA" id="ARBA00022723"/>
    </source>
</evidence>
<evidence type="ECO:0000256" key="10">
    <source>
        <dbReference type="PIRSR" id="PIRSR634016-4"/>
    </source>
</evidence>
<keyword evidence="16" id="KW-1185">Reference proteome</keyword>
<dbReference type="GO" id="GO:0042277">
    <property type="term" value="F:peptide binding"/>
    <property type="evidence" value="ECO:0007669"/>
    <property type="project" value="TreeGrafter"/>
</dbReference>
<dbReference type="Gene3D" id="2.60.40.1910">
    <property type="match status" value="1"/>
</dbReference>
<reference evidence="15 16" key="1">
    <citation type="journal article" date="2016" name="Mol. Biol. Evol.">
        <title>Genome-Wide Survey of Gut Fungi (Harpellales) Reveals the First Horizontally Transferred Ubiquitin Gene from a Mosquito Host.</title>
        <authorList>
            <person name="Wang Y."/>
            <person name="White M.M."/>
            <person name="Kvist S."/>
            <person name="Moncalvo J.M."/>
        </authorList>
    </citation>
    <scope>NUCLEOTIDE SEQUENCE [LARGE SCALE GENOMIC DNA]</scope>
    <source>
        <strain evidence="15 16">ALG-7-W6</strain>
    </source>
</reference>
<dbReference type="InterPro" id="IPR050344">
    <property type="entry name" value="Peptidase_M1_aminopeptidases"/>
</dbReference>
<evidence type="ECO:0000256" key="9">
    <source>
        <dbReference type="PIRSR" id="PIRSR634016-3"/>
    </source>
</evidence>
<keyword evidence="7 11" id="KW-0482">Metalloprotease</keyword>
<feature type="domain" description="Peptidase M1 membrane alanine aminopeptidase" evidence="12">
    <location>
        <begin position="155"/>
        <end position="366"/>
    </location>
</feature>
<dbReference type="EC" id="3.4.11.-" evidence="11"/>
<feature type="binding site" evidence="9">
    <location>
        <position position="244"/>
    </location>
    <ligand>
        <name>Zn(2+)</name>
        <dbReference type="ChEBI" id="CHEBI:29105"/>
        <note>catalytic</note>
    </ligand>
</feature>
<comment type="caution">
    <text evidence="15">The sequence shown here is derived from an EMBL/GenBank/DDBJ whole genome shotgun (WGS) entry which is preliminary data.</text>
</comment>
<evidence type="ECO:0000256" key="2">
    <source>
        <dbReference type="ARBA" id="ARBA00022438"/>
    </source>
</evidence>
<dbReference type="PRINTS" id="PR00756">
    <property type="entry name" value="ALADIPTASE"/>
</dbReference>
<dbReference type="CDD" id="cd09601">
    <property type="entry name" value="M1_APN-Q_like"/>
    <property type="match status" value="1"/>
</dbReference>
<feature type="non-terminal residue" evidence="15">
    <location>
        <position position="757"/>
    </location>
</feature>
<sequence>MLIPRKKYSIRINYSGILDEESRGFYKSDYQSVDGNREYVAVTHFQPTYARRAFPCIDQPDTKAVFSITLNHKKGYTALSNNELISKECIETLESCTSKFKDTPIMSTYLVAFIVGDLVNVEGKAVVDSKDREISVKVYTYPGNFEKAKRVLVYTIDSIQYYSENLKIPYSMSKLDSVILKSASNAMENWGLVVYEEVRLFDWDGFGSIIEKSKLSENICHEIAHQWLGNLVTTRDWENLWLNEGISNWIQYKCSQRLVADPDEKARYYSEGYQLFLKRDSLVKSLPIVHKVKNSVEAHSMLNIITYFKGAAVTNMLENFLGTDALIDGLTSYLKKHSYGNVDTDDLWESLNESSNLNLKEIFDTWVRSYGTPLVYVSETNDKRVLVLNQTQFPLKENADVGADTVWNIPLSISTSLKPEFKYQSMISRKESIIELPLAQPVDENCWYNVNTGLYSMARVKYSDKLFERLLRGVEIGSVDIVDRIAIILDNYEFMRFGVGKTSDILKIIQAFSREESMYVWKLLVDRIYELTDIFYGSNTVISRLLPKNLALPISNLSRKLEKIKDRNDYKYFAGMKPKIIKLLWLSLDQNILDKAKSDYEKFISNLLFDTKDFEIDSTILSIGVSEKKIEGFDAASRILLDDNISSKKKEMAKTSLGFMCDKDSIAATFRFALSDKLKNDDGMDILISLAGNFCSKGYIKDGVVANIEILKKIKNRGKLEKFLKVYIENFNYTHEAIGAVIFLENHGITIKDENFR</sequence>
<feature type="domain" description="ERAP1-like C-terminal" evidence="13">
    <location>
        <begin position="447"/>
        <end position="738"/>
    </location>
</feature>
<proteinExistence type="inferred from homology"/>
<protein>
    <recommendedName>
        <fullName evidence="11">Aminopeptidase</fullName>
        <ecNumber evidence="11">3.4.11.-</ecNumber>
    </recommendedName>
</protein>
<dbReference type="GO" id="GO:0070006">
    <property type="term" value="F:metalloaminopeptidase activity"/>
    <property type="evidence" value="ECO:0007669"/>
    <property type="project" value="TreeGrafter"/>
</dbReference>
<keyword evidence="2 11" id="KW-0031">Aminopeptidase</keyword>
<dbReference type="Pfam" id="PF17900">
    <property type="entry name" value="Peptidase_M1_N"/>
    <property type="match status" value="1"/>
</dbReference>
<evidence type="ECO:0000259" key="12">
    <source>
        <dbReference type="Pfam" id="PF01433"/>
    </source>
</evidence>
<comment type="cofactor">
    <cofactor evidence="9 11">
        <name>Zn(2+)</name>
        <dbReference type="ChEBI" id="CHEBI:29105"/>
    </cofactor>
    <text evidence="9 11">Binds 1 zinc ion per subunit.</text>
</comment>
<dbReference type="InterPro" id="IPR014782">
    <property type="entry name" value="Peptidase_M1_dom"/>
</dbReference>
<gene>
    <name evidence="15" type="ORF">AYI68_g4676</name>
</gene>
<evidence type="ECO:0000256" key="5">
    <source>
        <dbReference type="ARBA" id="ARBA00022801"/>
    </source>
</evidence>
<dbReference type="AlphaFoldDB" id="A0A1R0GWG4"/>
<organism evidence="15 16">
    <name type="scientific">Smittium mucronatum</name>
    <dbReference type="NCBI Taxonomy" id="133383"/>
    <lineage>
        <taxon>Eukaryota</taxon>
        <taxon>Fungi</taxon>
        <taxon>Fungi incertae sedis</taxon>
        <taxon>Zoopagomycota</taxon>
        <taxon>Kickxellomycotina</taxon>
        <taxon>Harpellomycetes</taxon>
        <taxon>Harpellales</taxon>
        <taxon>Legeriomycetaceae</taxon>
        <taxon>Smittium</taxon>
    </lineage>
</organism>
<evidence type="ECO:0000256" key="7">
    <source>
        <dbReference type="ARBA" id="ARBA00023049"/>
    </source>
</evidence>
<feature type="active site" description="Proton acceptor" evidence="8">
    <location>
        <position position="222"/>
    </location>
</feature>
<dbReference type="Pfam" id="PF11838">
    <property type="entry name" value="ERAP1_C"/>
    <property type="match status" value="1"/>
</dbReference>
<feature type="site" description="Transition state stabilizer" evidence="10">
    <location>
        <position position="307"/>
    </location>
</feature>
<dbReference type="GO" id="GO:0005737">
    <property type="term" value="C:cytoplasm"/>
    <property type="evidence" value="ECO:0007669"/>
    <property type="project" value="TreeGrafter"/>
</dbReference>
<name>A0A1R0GWG4_9FUNG</name>
<dbReference type="Gene3D" id="1.25.50.20">
    <property type="match status" value="1"/>
</dbReference>
<dbReference type="InterPro" id="IPR027268">
    <property type="entry name" value="Peptidase_M4/M1_CTD_sf"/>
</dbReference>
<dbReference type="STRING" id="133383.A0A1R0GWG4"/>
<dbReference type="InterPro" id="IPR045357">
    <property type="entry name" value="Aminopeptidase_N-like_N"/>
</dbReference>
<dbReference type="SUPFAM" id="SSF63737">
    <property type="entry name" value="Leukotriene A4 hydrolase N-terminal domain"/>
    <property type="match status" value="1"/>
</dbReference>